<reference evidence="10 11" key="3">
    <citation type="submission" date="2020-08" db="EMBL/GenBank/DDBJ databases">
        <title>Genomic Encyclopedia of Type Strains, Phase IV (KMG-IV): sequencing the most valuable type-strain genomes for metagenomic binning, comparative biology and taxonomic classification.</title>
        <authorList>
            <person name="Goeker M."/>
        </authorList>
    </citation>
    <scope>NUCLEOTIDE SEQUENCE [LARGE SCALE GENOMIC DNA]</scope>
    <source>
        <strain evidence="10 11">DSM 24105</strain>
    </source>
</reference>
<keyword evidence="1" id="KW-0813">Transport</keyword>
<dbReference type="PROSITE" id="PS51007">
    <property type="entry name" value="CYTC"/>
    <property type="match status" value="1"/>
</dbReference>
<keyword evidence="12" id="KW-1185">Reference proteome</keyword>
<dbReference type="EMBL" id="JACIDN010000003">
    <property type="protein sequence ID" value="MBB3902465.1"/>
    <property type="molecule type" value="Genomic_DNA"/>
</dbReference>
<dbReference type="Pfam" id="PF00034">
    <property type="entry name" value="Cytochrom_C"/>
    <property type="match status" value="1"/>
</dbReference>
<keyword evidence="4" id="KW-0249">Electron transport</keyword>
<feature type="signal peptide" evidence="7">
    <location>
        <begin position="1"/>
        <end position="29"/>
    </location>
</feature>
<dbReference type="InterPro" id="IPR050597">
    <property type="entry name" value="Cytochrome_c_Oxidase_Subunit"/>
</dbReference>
<evidence type="ECO:0000256" key="6">
    <source>
        <dbReference type="PROSITE-ProRule" id="PRU00433"/>
    </source>
</evidence>
<dbReference type="AlphaFoldDB" id="A0A7W6F6L8"/>
<evidence type="ECO:0000256" key="1">
    <source>
        <dbReference type="ARBA" id="ARBA00022448"/>
    </source>
</evidence>
<dbReference type="PANTHER" id="PTHR33751:SF9">
    <property type="entry name" value="CYTOCHROME C4"/>
    <property type="match status" value="1"/>
</dbReference>
<protein>
    <submittedName>
        <fullName evidence="9">Cytochrome c biogenesis protein CcsB</fullName>
    </submittedName>
    <submittedName>
        <fullName evidence="10">Cytochrome c553</fullName>
    </submittedName>
</protein>
<evidence type="ECO:0000313" key="9">
    <source>
        <dbReference type="EMBL" id="GLS42313.1"/>
    </source>
</evidence>
<dbReference type="EMBL" id="BSPG01000001">
    <property type="protein sequence ID" value="GLS42313.1"/>
    <property type="molecule type" value="Genomic_DNA"/>
</dbReference>
<dbReference type="SUPFAM" id="SSF46626">
    <property type="entry name" value="Cytochrome c"/>
    <property type="match status" value="1"/>
</dbReference>
<keyword evidence="5 6" id="KW-0408">Iron</keyword>
<reference evidence="9" key="4">
    <citation type="submission" date="2023-01" db="EMBL/GenBank/DDBJ databases">
        <title>Draft genome sequence of Methylobacterium brachythecii strain NBRC 107710.</title>
        <authorList>
            <person name="Sun Q."/>
            <person name="Mori K."/>
        </authorList>
    </citation>
    <scope>NUCLEOTIDE SEQUENCE</scope>
    <source>
        <strain evidence="9">NBRC 107710</strain>
    </source>
</reference>
<keyword evidence="7" id="KW-0732">Signal</keyword>
<dbReference type="PANTHER" id="PTHR33751">
    <property type="entry name" value="CBB3-TYPE CYTOCHROME C OXIDASE SUBUNIT FIXP"/>
    <property type="match status" value="1"/>
</dbReference>
<dbReference type="InterPro" id="IPR036909">
    <property type="entry name" value="Cyt_c-like_dom_sf"/>
</dbReference>
<dbReference type="Gene3D" id="1.10.760.10">
    <property type="entry name" value="Cytochrome c-like domain"/>
    <property type="match status" value="1"/>
</dbReference>
<reference evidence="9" key="1">
    <citation type="journal article" date="2014" name="Int. J. Syst. Evol. Microbiol.">
        <title>Complete genome of a new Firmicutes species belonging to the dominant human colonic microbiota ('Ruminococcus bicirculans') reveals two chromosomes and a selective capacity to utilize plant glucans.</title>
        <authorList>
            <consortium name="NISC Comparative Sequencing Program"/>
            <person name="Wegmann U."/>
            <person name="Louis P."/>
            <person name="Goesmann A."/>
            <person name="Henrissat B."/>
            <person name="Duncan S.H."/>
            <person name="Flint H.J."/>
        </authorList>
    </citation>
    <scope>NUCLEOTIDE SEQUENCE</scope>
    <source>
        <strain evidence="9">NBRC 107710</strain>
    </source>
</reference>
<feature type="chain" id="PRO_5030864821" evidence="7">
    <location>
        <begin position="30"/>
        <end position="115"/>
    </location>
</feature>
<evidence type="ECO:0000313" key="12">
    <source>
        <dbReference type="Proteomes" id="UP001156881"/>
    </source>
</evidence>
<evidence type="ECO:0000256" key="4">
    <source>
        <dbReference type="ARBA" id="ARBA00022982"/>
    </source>
</evidence>
<dbReference type="InterPro" id="IPR009056">
    <property type="entry name" value="Cyt_c-like_dom"/>
</dbReference>
<evidence type="ECO:0000256" key="3">
    <source>
        <dbReference type="ARBA" id="ARBA00022723"/>
    </source>
</evidence>
<proteinExistence type="predicted"/>
<dbReference type="GO" id="GO:0020037">
    <property type="term" value="F:heme binding"/>
    <property type="evidence" value="ECO:0007669"/>
    <property type="project" value="InterPro"/>
</dbReference>
<organism evidence="10 11">
    <name type="scientific">Methylobacterium brachythecii</name>
    <dbReference type="NCBI Taxonomy" id="1176177"/>
    <lineage>
        <taxon>Bacteria</taxon>
        <taxon>Pseudomonadati</taxon>
        <taxon>Pseudomonadota</taxon>
        <taxon>Alphaproteobacteria</taxon>
        <taxon>Hyphomicrobiales</taxon>
        <taxon>Methylobacteriaceae</taxon>
        <taxon>Methylobacterium</taxon>
    </lineage>
</organism>
<comment type="caution">
    <text evidence="10">The sequence shown here is derived from an EMBL/GenBank/DDBJ whole genome shotgun (WGS) entry which is preliminary data.</text>
</comment>
<keyword evidence="3 6" id="KW-0479">Metal-binding</keyword>
<name>A0A7W6F6L8_9HYPH</name>
<evidence type="ECO:0000313" key="11">
    <source>
        <dbReference type="Proteomes" id="UP000517759"/>
    </source>
</evidence>
<evidence type="ECO:0000256" key="2">
    <source>
        <dbReference type="ARBA" id="ARBA00022617"/>
    </source>
</evidence>
<dbReference type="GO" id="GO:0009055">
    <property type="term" value="F:electron transfer activity"/>
    <property type="evidence" value="ECO:0007669"/>
    <property type="project" value="InterPro"/>
</dbReference>
<dbReference type="GO" id="GO:0046872">
    <property type="term" value="F:metal ion binding"/>
    <property type="evidence" value="ECO:0007669"/>
    <property type="project" value="UniProtKB-KW"/>
</dbReference>
<reference evidence="12" key="2">
    <citation type="journal article" date="2019" name="Int. J. Syst. Evol. Microbiol.">
        <title>The Global Catalogue of Microorganisms (GCM) 10K type strain sequencing project: providing services to taxonomists for standard genome sequencing and annotation.</title>
        <authorList>
            <consortium name="The Broad Institute Genomics Platform"/>
            <consortium name="The Broad Institute Genome Sequencing Center for Infectious Disease"/>
            <person name="Wu L."/>
            <person name="Ma J."/>
        </authorList>
    </citation>
    <scope>NUCLEOTIDE SEQUENCE [LARGE SCALE GENOMIC DNA]</scope>
    <source>
        <strain evidence="12">NBRC 107710</strain>
    </source>
</reference>
<evidence type="ECO:0000259" key="8">
    <source>
        <dbReference type="PROSITE" id="PS51007"/>
    </source>
</evidence>
<keyword evidence="2 6" id="KW-0349">Heme</keyword>
<evidence type="ECO:0000256" key="5">
    <source>
        <dbReference type="ARBA" id="ARBA00023004"/>
    </source>
</evidence>
<evidence type="ECO:0000313" key="10">
    <source>
        <dbReference type="EMBL" id="MBB3902465.1"/>
    </source>
</evidence>
<gene>
    <name evidence="9" type="ORF">GCM10007884_02980</name>
    <name evidence="10" type="ORF">GGR33_001960</name>
</gene>
<accession>A0A7W6F6L8</accession>
<evidence type="ECO:0000256" key="7">
    <source>
        <dbReference type="SAM" id="SignalP"/>
    </source>
</evidence>
<feature type="domain" description="Cytochrome c" evidence="8">
    <location>
        <begin position="30"/>
        <end position="108"/>
    </location>
</feature>
<dbReference type="Proteomes" id="UP001156881">
    <property type="component" value="Unassembled WGS sequence"/>
</dbReference>
<sequence length="115" mass="11909">MKRLLTKQGMAAVSAAVLLTVFAVLPAGAGDSAAGRKRAVACQTCHGIDGVSKMPDAPNLSGQVEGYLVKALTDFRSGARSNETMSLVAKELSDADIANLAAHYARIPVEVTPPE</sequence>
<dbReference type="Proteomes" id="UP000517759">
    <property type="component" value="Unassembled WGS sequence"/>
</dbReference>